<reference evidence="6 7" key="1">
    <citation type="submission" date="2012-05" db="EMBL/GenBank/DDBJ databases">
        <title>Finished chromosome of genome of Chamaesiphon sp. PCC 6605.</title>
        <authorList>
            <consortium name="US DOE Joint Genome Institute"/>
            <person name="Gugger M."/>
            <person name="Coursin T."/>
            <person name="Rippka R."/>
            <person name="Tandeau De Marsac N."/>
            <person name="Huntemann M."/>
            <person name="Wei C.-L."/>
            <person name="Han J."/>
            <person name="Detter J.C."/>
            <person name="Han C."/>
            <person name="Tapia R."/>
            <person name="Chen A."/>
            <person name="Kyrpides N."/>
            <person name="Mavromatis K."/>
            <person name="Markowitz V."/>
            <person name="Szeto E."/>
            <person name="Ivanova N."/>
            <person name="Pagani I."/>
            <person name="Pati A."/>
            <person name="Goodwin L."/>
            <person name="Nordberg H.P."/>
            <person name="Cantor M.N."/>
            <person name="Hua S.X."/>
            <person name="Woyke T."/>
            <person name="Kerfeld C.A."/>
        </authorList>
    </citation>
    <scope>NUCLEOTIDE SEQUENCE [LARGE SCALE GENOMIC DNA]</scope>
    <source>
        <strain evidence="7">ATCC 27169 / PCC 6605</strain>
    </source>
</reference>
<dbReference type="Pfam" id="PF09557">
    <property type="entry name" value="DUF2382"/>
    <property type="match status" value="1"/>
</dbReference>
<dbReference type="Proteomes" id="UP000010366">
    <property type="component" value="Chromosome"/>
</dbReference>
<dbReference type="AlphaFoldDB" id="K9UKR4"/>
<keyword evidence="3" id="KW-0472">Membrane</keyword>
<dbReference type="InterPro" id="IPR050811">
    <property type="entry name" value="Phosphate_ABC_transporter"/>
</dbReference>
<dbReference type="STRING" id="1173020.Cha6605_4777"/>
<evidence type="ECO:0000256" key="1">
    <source>
        <dbReference type="ARBA" id="ARBA00022729"/>
    </source>
</evidence>
<feature type="transmembrane region" description="Helical" evidence="3">
    <location>
        <begin position="319"/>
        <end position="336"/>
    </location>
</feature>
<keyword evidence="3" id="KW-0812">Transmembrane</keyword>
<dbReference type="PANTHER" id="PTHR30570:SF1">
    <property type="entry name" value="PHOSPHATE-BINDING PROTEIN PSTS"/>
    <property type="match status" value="1"/>
</dbReference>
<dbReference type="PATRIC" id="fig|1173020.3.peg.5457"/>
<evidence type="ECO:0000256" key="3">
    <source>
        <dbReference type="SAM" id="Phobius"/>
    </source>
</evidence>
<organism evidence="6 7">
    <name type="scientific">Chamaesiphon minutus (strain ATCC 27169 / PCC 6605)</name>
    <dbReference type="NCBI Taxonomy" id="1173020"/>
    <lineage>
        <taxon>Bacteria</taxon>
        <taxon>Bacillati</taxon>
        <taxon>Cyanobacteriota</taxon>
        <taxon>Cyanophyceae</taxon>
        <taxon>Gomontiellales</taxon>
        <taxon>Chamaesiphonaceae</taxon>
        <taxon>Chamaesiphon</taxon>
    </lineage>
</organism>
<dbReference type="InterPro" id="IPR019060">
    <property type="entry name" value="DUF2382"/>
</dbReference>
<evidence type="ECO:0000259" key="5">
    <source>
        <dbReference type="Pfam" id="PF12849"/>
    </source>
</evidence>
<dbReference type="Gene3D" id="3.40.190.10">
    <property type="entry name" value="Periplasmic binding protein-like II"/>
    <property type="match status" value="2"/>
</dbReference>
<sequence length="504" mass="54954">MKKINPNTQWLKEPAKATVVSVALMLSMGGAIEPMGALFDTNTVLAQSTPTDSSATTPSGTLRIDGSTSMEPSNEIRKQQLKRQYPNLEIQTSYNGADKALQSVLDGTADIAAIGRSLTPEEFEQGLVFVPQKRQKIAIVVGATNPFVGNLTFEQFAQIFRGEITNWAQVGGPSREIKLIDRPATNDTRLSFQQYSVFQQAPFVATPNAVKLADDRPVTMVGQLGDNGISYANADGIADLQGVRIVPMHKTLPLDPRYPFSQPFAYVYKGNPTPAIIAFLGGVPAATAAAPAVVPAAPQTTQTTQITETTATDATDATPWLWLLFLPLLGGLWWLLKRSPRPAPPIATAPRPVIVPPPVAPAIPLVPVAPVIPIAKPINLAAPVQDRIELYEEKLVADKTRQKVGDVAISKRVETQQAQVSVPIEKERIVIQRLVPKHDRVAGNLVFGEGRTRIETYEEIPQVRKETFVREEVKIAKKIEIETATSQAQVRHEELDIDLDRTKS</sequence>
<evidence type="ECO:0000259" key="4">
    <source>
        <dbReference type="Pfam" id="PF09557"/>
    </source>
</evidence>
<evidence type="ECO:0000313" key="6">
    <source>
        <dbReference type="EMBL" id="AFY95692.1"/>
    </source>
</evidence>
<evidence type="ECO:0000313" key="7">
    <source>
        <dbReference type="Proteomes" id="UP000010366"/>
    </source>
</evidence>
<feature type="domain" description="PBP" evidence="5">
    <location>
        <begin position="54"/>
        <end position="280"/>
    </location>
</feature>
<evidence type="ECO:0000256" key="2">
    <source>
        <dbReference type="SAM" id="MobiDB-lite"/>
    </source>
</evidence>
<dbReference type="HOGENOM" id="CLU_540478_0_0_3"/>
<feature type="region of interest" description="Disordered" evidence="2">
    <location>
        <begin position="48"/>
        <end position="73"/>
    </location>
</feature>
<dbReference type="KEGG" id="cmp:Cha6605_4777"/>
<gene>
    <name evidence="6" type="ORF">Cha6605_4777</name>
</gene>
<protein>
    <submittedName>
        <fullName evidence="6">ABC-type phosphate transport system, periplasmic component</fullName>
    </submittedName>
</protein>
<feature type="compositionally biased region" description="Low complexity" evidence="2">
    <location>
        <begin position="48"/>
        <end position="61"/>
    </location>
</feature>
<dbReference type="RefSeq" id="WP_015161784.1">
    <property type="nucleotide sequence ID" value="NC_019697.1"/>
</dbReference>
<proteinExistence type="predicted"/>
<name>K9UKR4_CHAP6</name>
<dbReference type="EMBL" id="CP003600">
    <property type="protein sequence ID" value="AFY95692.1"/>
    <property type="molecule type" value="Genomic_DNA"/>
</dbReference>
<dbReference type="SUPFAM" id="SSF53850">
    <property type="entry name" value="Periplasmic binding protein-like II"/>
    <property type="match status" value="1"/>
</dbReference>
<dbReference type="eggNOG" id="COG3861">
    <property type="taxonomic scope" value="Bacteria"/>
</dbReference>
<dbReference type="InterPro" id="IPR024370">
    <property type="entry name" value="PBP_domain"/>
</dbReference>
<dbReference type="PANTHER" id="PTHR30570">
    <property type="entry name" value="PERIPLASMIC PHOSPHATE BINDING COMPONENT OF PHOSPHATE ABC TRANSPORTER"/>
    <property type="match status" value="1"/>
</dbReference>
<feature type="domain" description="DUF2382" evidence="4">
    <location>
        <begin position="388"/>
        <end position="497"/>
    </location>
</feature>
<keyword evidence="7" id="KW-1185">Reference proteome</keyword>
<keyword evidence="1" id="KW-0732">Signal</keyword>
<dbReference type="Pfam" id="PF12849">
    <property type="entry name" value="PBP_like_2"/>
    <property type="match status" value="1"/>
</dbReference>
<dbReference type="OrthoDB" id="454818at2"/>
<accession>K9UKR4</accession>
<dbReference type="eggNOG" id="COG0226">
    <property type="taxonomic scope" value="Bacteria"/>
</dbReference>
<keyword evidence="3" id="KW-1133">Transmembrane helix</keyword>